<dbReference type="PANTHER" id="PTHR43178:SF5">
    <property type="entry name" value="LIPOAMIDE ACYLTRANSFERASE COMPONENT OF BRANCHED-CHAIN ALPHA-KETO ACID DEHYDROGENASE COMPLEX, MITOCHONDRIAL"/>
    <property type="match status" value="1"/>
</dbReference>
<dbReference type="InterPro" id="IPR000089">
    <property type="entry name" value="Biotin_lipoyl"/>
</dbReference>
<name>A0A2P8HQG6_9BACI</name>
<evidence type="ECO:0000256" key="3">
    <source>
        <dbReference type="ARBA" id="ARBA00022679"/>
    </source>
</evidence>
<dbReference type="Pfam" id="PF00198">
    <property type="entry name" value="2-oxoacid_dh"/>
    <property type="match status" value="1"/>
</dbReference>
<dbReference type="SUPFAM" id="SSF47005">
    <property type="entry name" value="Peripheral subunit-binding domain of 2-oxo acid dehydrogenase complex"/>
    <property type="match status" value="1"/>
</dbReference>
<dbReference type="InterPro" id="IPR023213">
    <property type="entry name" value="CAT-like_dom_sf"/>
</dbReference>
<dbReference type="CDD" id="cd06849">
    <property type="entry name" value="lipoyl_domain"/>
    <property type="match status" value="1"/>
</dbReference>
<evidence type="ECO:0000256" key="1">
    <source>
        <dbReference type="ARBA" id="ARBA00001938"/>
    </source>
</evidence>
<dbReference type="PANTHER" id="PTHR43178">
    <property type="entry name" value="DIHYDROLIPOAMIDE ACETYLTRANSFERASE COMPONENT OF PYRUVATE DEHYDROGENASE COMPLEX"/>
    <property type="match status" value="1"/>
</dbReference>
<dbReference type="SUPFAM" id="SSF52777">
    <property type="entry name" value="CoA-dependent acyltransferases"/>
    <property type="match status" value="1"/>
</dbReference>
<feature type="domain" description="Peripheral subunit-binding (PSBD)" evidence="9">
    <location>
        <begin position="119"/>
        <end position="156"/>
    </location>
</feature>
<sequence>MIEVKLSDIGEGMHEAEVLDFLVEPGDVVKNDEPLVEIQTDKMAAEISAPGSGKVAEFKAKVGDVIEVGDTIIVIDDGSAEKAQPESSSSEKSGDNQTEKQEASLQTSTMAFSKGRRVLAAPYTRKIARENDVDIEQIQGSGPAGRVTEEDVYQAMHQESETAAAVETEVKQESVVKESLQSVDAAPWLSTYFTSKADIQLDRLETLGVISAEDPEATLTNVAVLLKAFTLSARRQPFQKAGASNEAVNAAVLKESERPENVAVLKHVDQLSVRETAEQLKRLAPEQEEMKERPVFTMQIPDALHNNLPDRTGYAAGMMVNIHKITKKPVVVEDEVKVRSVLEVTFTYDSREVDAAMAPVFIQDAVQLLEHPQHLLMELV</sequence>
<evidence type="ECO:0000313" key="11">
    <source>
        <dbReference type="Proteomes" id="UP000242310"/>
    </source>
</evidence>
<evidence type="ECO:0000256" key="4">
    <source>
        <dbReference type="ARBA" id="ARBA00022823"/>
    </source>
</evidence>
<dbReference type="Pfam" id="PF00364">
    <property type="entry name" value="Biotin_lipoyl"/>
    <property type="match status" value="1"/>
</dbReference>
<dbReference type="Pfam" id="PF02817">
    <property type="entry name" value="E3_binding"/>
    <property type="match status" value="1"/>
</dbReference>
<dbReference type="OrthoDB" id="9805770at2"/>
<dbReference type="RefSeq" id="WP_106588036.1">
    <property type="nucleotide sequence ID" value="NZ_PYAV01000004.1"/>
</dbReference>
<reference evidence="10 11" key="1">
    <citation type="submission" date="2018-03" db="EMBL/GenBank/DDBJ databases">
        <title>Genomic Encyclopedia of Type Strains, Phase III (KMG-III): the genomes of soil and plant-associated and newly described type strains.</title>
        <authorList>
            <person name="Whitman W."/>
        </authorList>
    </citation>
    <scope>NUCLEOTIDE SEQUENCE [LARGE SCALE GENOMIC DNA]</scope>
    <source>
        <strain evidence="10 11">CGMCC 1.07653</strain>
    </source>
</reference>
<feature type="compositionally biased region" description="Basic and acidic residues" evidence="7">
    <location>
        <begin position="92"/>
        <end position="102"/>
    </location>
</feature>
<evidence type="ECO:0000256" key="2">
    <source>
        <dbReference type="ARBA" id="ARBA00007317"/>
    </source>
</evidence>
<evidence type="ECO:0000256" key="5">
    <source>
        <dbReference type="ARBA" id="ARBA00023315"/>
    </source>
</evidence>
<dbReference type="PROSITE" id="PS50968">
    <property type="entry name" value="BIOTINYL_LIPOYL"/>
    <property type="match status" value="1"/>
</dbReference>
<dbReference type="EC" id="2.3.1.-" evidence="6"/>
<keyword evidence="4 6" id="KW-0450">Lipoyl</keyword>
<dbReference type="GO" id="GO:0031405">
    <property type="term" value="F:lipoic acid binding"/>
    <property type="evidence" value="ECO:0007669"/>
    <property type="project" value="TreeGrafter"/>
</dbReference>
<dbReference type="InterPro" id="IPR011053">
    <property type="entry name" value="Single_hybrid_motif"/>
</dbReference>
<dbReference type="EMBL" id="PYAV01000004">
    <property type="protein sequence ID" value="PSL48463.1"/>
    <property type="molecule type" value="Genomic_DNA"/>
</dbReference>
<dbReference type="InterPro" id="IPR001078">
    <property type="entry name" value="2-oxoacid_DH_actylTfrase"/>
</dbReference>
<evidence type="ECO:0000313" key="10">
    <source>
        <dbReference type="EMBL" id="PSL48463.1"/>
    </source>
</evidence>
<dbReference type="Gene3D" id="4.10.320.10">
    <property type="entry name" value="E3-binding domain"/>
    <property type="match status" value="1"/>
</dbReference>
<keyword evidence="10" id="KW-0670">Pyruvate</keyword>
<feature type="domain" description="Lipoyl-binding" evidence="8">
    <location>
        <begin position="1"/>
        <end position="76"/>
    </location>
</feature>
<keyword evidence="3 6" id="KW-0808">Transferase</keyword>
<gene>
    <name evidence="10" type="ORF">B0H94_10463</name>
</gene>
<dbReference type="GO" id="GO:0005737">
    <property type="term" value="C:cytoplasm"/>
    <property type="evidence" value="ECO:0007669"/>
    <property type="project" value="TreeGrafter"/>
</dbReference>
<dbReference type="GO" id="GO:0016407">
    <property type="term" value="F:acetyltransferase activity"/>
    <property type="evidence" value="ECO:0007669"/>
    <property type="project" value="TreeGrafter"/>
</dbReference>
<proteinExistence type="inferred from homology"/>
<evidence type="ECO:0000256" key="6">
    <source>
        <dbReference type="RuleBase" id="RU003423"/>
    </source>
</evidence>
<dbReference type="InterPro" id="IPR004167">
    <property type="entry name" value="PSBD"/>
</dbReference>
<protein>
    <recommendedName>
        <fullName evidence="6">Dihydrolipoamide acetyltransferase component of pyruvate dehydrogenase complex</fullName>
        <ecNumber evidence="6">2.3.1.-</ecNumber>
    </recommendedName>
</protein>
<evidence type="ECO:0000256" key="7">
    <source>
        <dbReference type="SAM" id="MobiDB-lite"/>
    </source>
</evidence>
<keyword evidence="11" id="KW-1185">Reference proteome</keyword>
<dbReference type="Gene3D" id="2.40.50.100">
    <property type="match status" value="1"/>
</dbReference>
<organism evidence="10 11">
    <name type="scientific">Salsuginibacillus halophilus</name>
    <dbReference type="NCBI Taxonomy" id="517424"/>
    <lineage>
        <taxon>Bacteria</taxon>
        <taxon>Bacillati</taxon>
        <taxon>Bacillota</taxon>
        <taxon>Bacilli</taxon>
        <taxon>Bacillales</taxon>
        <taxon>Bacillaceae</taxon>
        <taxon>Salsuginibacillus</taxon>
    </lineage>
</organism>
<dbReference type="InterPro" id="IPR050743">
    <property type="entry name" value="2-oxoacid_DH_E2_comp"/>
</dbReference>
<dbReference type="InterPro" id="IPR036625">
    <property type="entry name" value="E3-bd_dom_sf"/>
</dbReference>
<dbReference type="SUPFAM" id="SSF51230">
    <property type="entry name" value="Single hybrid motif"/>
    <property type="match status" value="1"/>
</dbReference>
<comment type="caution">
    <text evidence="10">The sequence shown here is derived from an EMBL/GenBank/DDBJ whole genome shotgun (WGS) entry which is preliminary data.</text>
</comment>
<comment type="similarity">
    <text evidence="2 6">Belongs to the 2-oxoacid dehydrogenase family.</text>
</comment>
<dbReference type="Gene3D" id="3.30.559.10">
    <property type="entry name" value="Chloramphenicol acetyltransferase-like domain"/>
    <property type="match status" value="1"/>
</dbReference>
<feature type="region of interest" description="Disordered" evidence="7">
    <location>
        <begin position="76"/>
        <end position="108"/>
    </location>
</feature>
<accession>A0A2P8HQG6</accession>
<evidence type="ECO:0000259" key="9">
    <source>
        <dbReference type="PROSITE" id="PS51826"/>
    </source>
</evidence>
<evidence type="ECO:0000259" key="8">
    <source>
        <dbReference type="PROSITE" id="PS50968"/>
    </source>
</evidence>
<dbReference type="Proteomes" id="UP000242310">
    <property type="component" value="Unassembled WGS sequence"/>
</dbReference>
<comment type="cofactor">
    <cofactor evidence="1 6">
        <name>(R)-lipoate</name>
        <dbReference type="ChEBI" id="CHEBI:83088"/>
    </cofactor>
</comment>
<dbReference type="AlphaFoldDB" id="A0A2P8HQG6"/>
<dbReference type="PROSITE" id="PS51826">
    <property type="entry name" value="PSBD"/>
    <property type="match status" value="1"/>
</dbReference>
<keyword evidence="5 6" id="KW-0012">Acyltransferase</keyword>